<feature type="topological domain" description="Cytoplasmic" evidence="14">
    <location>
        <begin position="222"/>
        <end position="231"/>
    </location>
</feature>
<evidence type="ECO:0000256" key="3">
    <source>
        <dbReference type="ARBA" id="ARBA00022448"/>
    </source>
</evidence>
<dbReference type="Pfam" id="PF02600">
    <property type="entry name" value="DsbB"/>
    <property type="match status" value="1"/>
</dbReference>
<dbReference type="InterPro" id="IPR003752">
    <property type="entry name" value="DiS_bond_form_DsbB/BdbC"/>
</dbReference>
<evidence type="ECO:0000313" key="16">
    <source>
        <dbReference type="EMBL" id="RUO28908.1"/>
    </source>
</evidence>
<evidence type="ECO:0000256" key="12">
    <source>
        <dbReference type="ARBA" id="ARBA00023186"/>
    </source>
</evidence>
<dbReference type="InterPro" id="IPR022920">
    <property type="entry name" value="Disulphide_bond_form_DsbB"/>
</dbReference>
<dbReference type="Proteomes" id="UP000287410">
    <property type="component" value="Unassembled WGS sequence"/>
</dbReference>
<feature type="topological domain" description="Periplasmic" evidence="14">
    <location>
        <begin position="87"/>
        <end position="104"/>
    </location>
</feature>
<evidence type="ECO:0000256" key="13">
    <source>
        <dbReference type="ARBA" id="ARBA00023284"/>
    </source>
</evidence>
<evidence type="ECO:0000256" key="6">
    <source>
        <dbReference type="ARBA" id="ARBA00022692"/>
    </source>
</evidence>
<feature type="transmembrane region" description="Helical" evidence="15">
    <location>
        <begin position="67"/>
        <end position="85"/>
    </location>
</feature>
<keyword evidence="7 14" id="KW-0249">Electron transport</keyword>
<feature type="topological domain" description="Cytoplasmic" evidence="14">
    <location>
        <begin position="1"/>
        <end position="68"/>
    </location>
</feature>
<organism evidence="16 17">
    <name type="scientific">Aliidiomarina sedimenti</name>
    <dbReference type="NCBI Taxonomy" id="1933879"/>
    <lineage>
        <taxon>Bacteria</taxon>
        <taxon>Pseudomonadati</taxon>
        <taxon>Pseudomonadota</taxon>
        <taxon>Gammaproteobacteria</taxon>
        <taxon>Alteromonadales</taxon>
        <taxon>Idiomarinaceae</taxon>
        <taxon>Aliidiomarina</taxon>
    </lineage>
</organism>
<evidence type="ECO:0000256" key="10">
    <source>
        <dbReference type="ARBA" id="ARBA00023136"/>
    </source>
</evidence>
<comment type="similarity">
    <text evidence="2 14">Belongs to the DsbB family.</text>
</comment>
<dbReference type="PANTHER" id="PTHR36570:SF2">
    <property type="entry name" value="DISULFIDE BOND FORMATION PROTEIN B"/>
    <property type="match status" value="1"/>
</dbReference>
<proteinExistence type="inferred from homology"/>
<keyword evidence="6 14" id="KW-0812">Transmembrane</keyword>
<evidence type="ECO:0000256" key="2">
    <source>
        <dbReference type="ARBA" id="ARBA00008823"/>
    </source>
</evidence>
<keyword evidence="17" id="KW-1185">Reference proteome</keyword>
<keyword evidence="4 14" id="KW-1003">Cell membrane</keyword>
<protein>
    <recommendedName>
        <fullName evidence="14">Disulfide bond formation protein B</fullName>
    </recommendedName>
    <alternativeName>
        <fullName evidence="14">Disulfide oxidoreductase</fullName>
    </alternativeName>
</protein>
<comment type="subcellular location">
    <subcellularLocation>
        <location evidence="1">Cell inner membrane</location>
        <topology evidence="1">Multi-pass membrane protein</topology>
    </subcellularLocation>
    <subcellularLocation>
        <location evidence="14">Cell membrane</location>
        <topology evidence="14">Multi-pass membrane protein</topology>
    </subcellularLocation>
</comment>
<evidence type="ECO:0000256" key="9">
    <source>
        <dbReference type="ARBA" id="ARBA00023002"/>
    </source>
</evidence>
<evidence type="ECO:0000256" key="11">
    <source>
        <dbReference type="ARBA" id="ARBA00023157"/>
    </source>
</evidence>
<dbReference type="InterPro" id="IPR050183">
    <property type="entry name" value="DsbB"/>
</dbReference>
<keyword evidence="11 14" id="KW-1015">Disulfide bond</keyword>
<evidence type="ECO:0000256" key="5">
    <source>
        <dbReference type="ARBA" id="ARBA00022519"/>
    </source>
</evidence>
<dbReference type="HAMAP" id="MF_00286">
    <property type="entry name" value="DsbB"/>
    <property type="match status" value="1"/>
</dbReference>
<feature type="transmembrane region" description="Helical" evidence="15">
    <location>
        <begin position="125"/>
        <end position="146"/>
    </location>
</feature>
<feature type="transmembrane region" description="Helical" evidence="15">
    <location>
        <begin position="100"/>
        <end position="118"/>
    </location>
</feature>
<accession>A0ABY0BWX7</accession>
<name>A0ABY0BWX7_9GAMM</name>
<comment type="caution">
    <text evidence="16">The sequence shown here is derived from an EMBL/GenBank/DDBJ whole genome shotgun (WGS) entry which is preliminary data.</text>
</comment>
<evidence type="ECO:0000256" key="7">
    <source>
        <dbReference type="ARBA" id="ARBA00022982"/>
    </source>
</evidence>
<dbReference type="PANTHER" id="PTHR36570">
    <property type="entry name" value="DISULFIDE BOND FORMATION PROTEIN B"/>
    <property type="match status" value="1"/>
</dbReference>
<keyword evidence="13 14" id="KW-0676">Redox-active center</keyword>
<sequence>MKQEKECADSNAPALVGQVSCHFPFDLCYSATTFYIVIITSLSVTPLKQSNLTNISYSIACWPTLRWPWLLLALTASTLVSYALYTQHGPQQLWPCVQCIYQRTAMIGVALFAWFGFFTATRSALARWIALSGWLLSALAGAYSAYYHSWIQSAINPLFAPCQPHPDFPGWAPLHQWLPQVFDAGGMCGDIDWQWLGLSMPQWLFIIFTTFTVLALIVVAARLLSAARNKR</sequence>
<comment type="caution">
    <text evidence="14">Lacks conserved residue(s) required for the propagation of feature annotation.</text>
</comment>
<gene>
    <name evidence="14" type="primary">dsbB</name>
    <name evidence="16" type="ORF">CWE12_11500</name>
</gene>
<keyword evidence="12 14" id="KW-0143">Chaperone</keyword>
<keyword evidence="10 14" id="KW-0472">Membrane</keyword>
<evidence type="ECO:0000313" key="17">
    <source>
        <dbReference type="Proteomes" id="UP000287410"/>
    </source>
</evidence>
<evidence type="ECO:0000256" key="14">
    <source>
        <dbReference type="HAMAP-Rule" id="MF_00286"/>
    </source>
</evidence>
<evidence type="ECO:0000256" key="8">
    <source>
        <dbReference type="ARBA" id="ARBA00022989"/>
    </source>
</evidence>
<keyword evidence="8 14" id="KW-1133">Transmembrane helix</keyword>
<feature type="transmembrane region" description="Helical" evidence="15">
    <location>
        <begin position="203"/>
        <end position="224"/>
    </location>
</feature>
<feature type="disulfide bond" description="Redox-active" evidence="14">
    <location>
        <begin position="96"/>
        <end position="99"/>
    </location>
</feature>
<evidence type="ECO:0000256" key="1">
    <source>
        <dbReference type="ARBA" id="ARBA00004429"/>
    </source>
</evidence>
<keyword evidence="9 14" id="KW-0560">Oxidoreductase</keyword>
<dbReference type="Gene3D" id="1.20.1550.10">
    <property type="entry name" value="DsbB-like"/>
    <property type="match status" value="1"/>
</dbReference>
<reference evidence="16 17" key="1">
    <citation type="journal article" date="2018" name="Front. Microbiol.">
        <title>Genome-Based Analysis Reveals the Taxonomy and Diversity of the Family Idiomarinaceae.</title>
        <authorList>
            <person name="Liu Y."/>
            <person name="Lai Q."/>
            <person name="Shao Z."/>
        </authorList>
    </citation>
    <scope>NUCLEOTIDE SEQUENCE [LARGE SCALE GENOMIC DNA]</scope>
    <source>
        <strain evidence="16 17">GBSy1</strain>
    </source>
</reference>
<keyword evidence="5" id="KW-0997">Cell inner membrane</keyword>
<dbReference type="EMBL" id="PIPN01000005">
    <property type="protein sequence ID" value="RUO28908.1"/>
    <property type="molecule type" value="Genomic_DNA"/>
</dbReference>
<dbReference type="SUPFAM" id="SSF158442">
    <property type="entry name" value="DsbB-like"/>
    <property type="match status" value="1"/>
</dbReference>
<evidence type="ECO:0000256" key="15">
    <source>
        <dbReference type="SAM" id="Phobius"/>
    </source>
</evidence>
<feature type="disulfide bond" description="Redox-active" evidence="14">
    <location>
        <begin position="162"/>
        <end position="188"/>
    </location>
</feature>
<keyword evidence="3 14" id="KW-0813">Transport</keyword>
<comment type="function">
    <text evidence="14">Required for disulfide bond formation in some periplasmic proteins. Acts by oxidizing the DsbA protein.</text>
</comment>
<dbReference type="InterPro" id="IPR023380">
    <property type="entry name" value="DsbB-like_sf"/>
</dbReference>
<evidence type="ECO:0000256" key="4">
    <source>
        <dbReference type="ARBA" id="ARBA00022475"/>
    </source>
</evidence>